<accession>A0A6J4TRU9</accession>
<evidence type="ECO:0000313" key="2">
    <source>
        <dbReference type="EMBL" id="CAA9530338.1"/>
    </source>
</evidence>
<organism evidence="2">
    <name type="scientific">uncultured Thermoleophilia bacterium</name>
    <dbReference type="NCBI Taxonomy" id="1497501"/>
    <lineage>
        <taxon>Bacteria</taxon>
        <taxon>Bacillati</taxon>
        <taxon>Actinomycetota</taxon>
        <taxon>Thermoleophilia</taxon>
        <taxon>environmental samples</taxon>
    </lineage>
</organism>
<protein>
    <submittedName>
        <fullName evidence="2">Uncharacterized protein</fullName>
    </submittedName>
</protein>
<reference evidence="2" key="1">
    <citation type="submission" date="2020-02" db="EMBL/GenBank/DDBJ databases">
        <authorList>
            <person name="Meier V. D."/>
        </authorList>
    </citation>
    <scope>NUCLEOTIDE SEQUENCE</scope>
    <source>
        <strain evidence="2">AVDCRST_MAG79</strain>
    </source>
</reference>
<dbReference type="AlphaFoldDB" id="A0A6J4TRU9"/>
<sequence length="146" mass="16817">MSARRPEQLDDLALLIEPRLRERQMQDGVQARLRFAGRRATVVLPQELVGASFPEMLGALLDEEAELRAVGDDRERWLDTQDADRPTHTLREEWRRRERNATRLRALLGPDLDRFAAAERPPPERRRPPRGGPASAFGGFGVRWMR</sequence>
<dbReference type="EMBL" id="CADCWC010000157">
    <property type="protein sequence ID" value="CAA9530338.1"/>
    <property type="molecule type" value="Genomic_DNA"/>
</dbReference>
<gene>
    <name evidence="2" type="ORF">AVDCRST_MAG79-852</name>
</gene>
<name>A0A6J4TRU9_9ACTN</name>
<feature type="region of interest" description="Disordered" evidence="1">
    <location>
        <begin position="108"/>
        <end position="140"/>
    </location>
</feature>
<proteinExistence type="predicted"/>
<feature type="compositionally biased region" description="Basic and acidic residues" evidence="1">
    <location>
        <begin position="111"/>
        <end position="126"/>
    </location>
</feature>
<evidence type="ECO:0000256" key="1">
    <source>
        <dbReference type="SAM" id="MobiDB-lite"/>
    </source>
</evidence>